<sequence>MIETVAVELASGPVAVRLIWDRSPRPDAVVILAHGAGAGPEHPFLAGFAASAARGGVDVVRFPFPYVVAGRRMPGPAAHAVATWAAVTQAVAAAMPGVPLVAAGKSYGGRMASMAAAEGVIEPAALVYLGYPLHPPGRPDRPRAEHLPRIVAPQLFVSGTLDPFVDPLVDLDAAVSSCRDGSQLRIEGARHSFEVAGPRLEPAVIGAELAPGVLAWIRARSID</sequence>
<gene>
    <name evidence="2" type="ORF">HW566_01455</name>
</gene>
<feature type="domain" description="KANL3/Tex30 alpha/beta hydrolase-like" evidence="1">
    <location>
        <begin position="27"/>
        <end position="194"/>
    </location>
</feature>
<evidence type="ECO:0000313" key="2">
    <source>
        <dbReference type="EMBL" id="QLD10563.1"/>
    </source>
</evidence>
<evidence type="ECO:0000259" key="1">
    <source>
        <dbReference type="Pfam" id="PF20408"/>
    </source>
</evidence>
<reference evidence="2 3" key="1">
    <citation type="submission" date="2020-06" db="EMBL/GenBank/DDBJ databases">
        <authorList>
            <person name="Jo H."/>
        </authorList>
    </citation>
    <scope>NUCLEOTIDE SEQUENCE [LARGE SCALE GENOMIC DNA]</scope>
    <source>
        <strain evidence="2 3">I46</strain>
    </source>
</reference>
<dbReference type="AlphaFoldDB" id="A0A7D5JX21"/>
<dbReference type="PANTHER" id="PTHR13136:SF11">
    <property type="entry name" value="TESTIS-EXPRESSED PROTEIN 30"/>
    <property type="match status" value="1"/>
</dbReference>
<dbReference type="GO" id="GO:0016787">
    <property type="term" value="F:hydrolase activity"/>
    <property type="evidence" value="ECO:0007669"/>
    <property type="project" value="UniProtKB-KW"/>
</dbReference>
<dbReference type="PANTHER" id="PTHR13136">
    <property type="entry name" value="TESTIS DEVELOPMENT PROTEIN PRTD"/>
    <property type="match status" value="1"/>
</dbReference>
<dbReference type="InterPro" id="IPR029058">
    <property type="entry name" value="AB_hydrolase_fold"/>
</dbReference>
<dbReference type="EMBL" id="CP058316">
    <property type="protein sequence ID" value="QLD10563.1"/>
    <property type="molecule type" value="Genomic_DNA"/>
</dbReference>
<dbReference type="InterPro" id="IPR026555">
    <property type="entry name" value="NSL3/Tex30"/>
</dbReference>
<organism evidence="2 3">
    <name type="scientific">Microbacterium oleivorans</name>
    <dbReference type="NCBI Taxonomy" id="273677"/>
    <lineage>
        <taxon>Bacteria</taxon>
        <taxon>Bacillati</taxon>
        <taxon>Actinomycetota</taxon>
        <taxon>Actinomycetes</taxon>
        <taxon>Micrococcales</taxon>
        <taxon>Microbacteriaceae</taxon>
        <taxon>Microbacterium</taxon>
    </lineage>
</organism>
<dbReference type="Proteomes" id="UP000509638">
    <property type="component" value="Chromosome"/>
</dbReference>
<evidence type="ECO:0000313" key="3">
    <source>
        <dbReference type="Proteomes" id="UP000509638"/>
    </source>
</evidence>
<dbReference type="Gene3D" id="3.40.50.1820">
    <property type="entry name" value="alpha/beta hydrolase"/>
    <property type="match status" value="1"/>
</dbReference>
<proteinExistence type="predicted"/>
<dbReference type="RefSeq" id="WP_178009768.1">
    <property type="nucleotide sequence ID" value="NZ_CP058316.1"/>
</dbReference>
<accession>A0A7D5JX21</accession>
<protein>
    <submittedName>
        <fullName evidence="2">Dienelactone hydrolase</fullName>
    </submittedName>
</protein>
<dbReference type="SUPFAM" id="SSF53474">
    <property type="entry name" value="alpha/beta-Hydrolases"/>
    <property type="match status" value="1"/>
</dbReference>
<dbReference type="InterPro" id="IPR046879">
    <property type="entry name" value="KANL3/Tex30_Abhydrolase"/>
</dbReference>
<dbReference type="Pfam" id="PF20408">
    <property type="entry name" value="Abhydrolase_11"/>
    <property type="match status" value="1"/>
</dbReference>
<keyword evidence="2" id="KW-0378">Hydrolase</keyword>
<name>A0A7D5JX21_9MICO</name>